<reference evidence="1 2" key="1">
    <citation type="journal article" date="2018" name="PLoS Genet.">
        <title>Population sequencing reveals clonal diversity and ancestral inbreeding in the grapevine cultivar Chardonnay.</title>
        <authorList>
            <person name="Roach M.J."/>
            <person name="Johnson D.L."/>
            <person name="Bohlmann J."/>
            <person name="van Vuuren H.J."/>
            <person name="Jones S.J."/>
            <person name="Pretorius I.S."/>
            <person name="Schmidt S.A."/>
            <person name="Borneman A.R."/>
        </authorList>
    </citation>
    <scope>NUCLEOTIDE SEQUENCE [LARGE SCALE GENOMIC DNA]</scope>
    <source>
        <strain evidence="2">cv. Chardonnay</strain>
        <tissue evidence="1">Leaf</tissue>
    </source>
</reference>
<sequence>MDPLTERMENLRWARILVKPKEESCQVCWRLESRGHLTTFPFGGRCRRCLGRIRRAIGVHLVVAAESGLGGLFAKPFGGNNIKRGWKWWVGPEVGPMGFKGKEKVSDVPIRPPAILRDNLGLVEIQPIDKGPLGRFAPQPNLCPVGKTILRWSFLSLREKEAGRKQGFRDSGSLLILSCFRLAGLQRGSFSTIWGDKGGLPKGNLPSFQDAAGPSAIGNECGNWSSLMALYQWQGIRRGFFGLNFKKEGRKGL</sequence>
<dbReference type="Proteomes" id="UP000288805">
    <property type="component" value="Unassembled WGS sequence"/>
</dbReference>
<organism evidence="1 2">
    <name type="scientific">Vitis vinifera</name>
    <name type="common">Grape</name>
    <dbReference type="NCBI Taxonomy" id="29760"/>
    <lineage>
        <taxon>Eukaryota</taxon>
        <taxon>Viridiplantae</taxon>
        <taxon>Streptophyta</taxon>
        <taxon>Embryophyta</taxon>
        <taxon>Tracheophyta</taxon>
        <taxon>Spermatophyta</taxon>
        <taxon>Magnoliopsida</taxon>
        <taxon>eudicotyledons</taxon>
        <taxon>Gunneridae</taxon>
        <taxon>Pentapetalae</taxon>
        <taxon>rosids</taxon>
        <taxon>Vitales</taxon>
        <taxon>Vitaceae</taxon>
        <taxon>Viteae</taxon>
        <taxon>Vitis</taxon>
    </lineage>
</organism>
<comment type="caution">
    <text evidence="1">The sequence shown here is derived from an EMBL/GenBank/DDBJ whole genome shotgun (WGS) entry which is preliminary data.</text>
</comment>
<evidence type="ECO:0000313" key="2">
    <source>
        <dbReference type="Proteomes" id="UP000288805"/>
    </source>
</evidence>
<accession>A0A438H6D1</accession>
<gene>
    <name evidence="1" type="ORF">CK203_047502</name>
</gene>
<name>A0A438H6D1_VITVI</name>
<dbReference type="EMBL" id="QGNW01000272">
    <property type="protein sequence ID" value="RVW79959.1"/>
    <property type="molecule type" value="Genomic_DNA"/>
</dbReference>
<proteinExistence type="predicted"/>
<evidence type="ECO:0000313" key="1">
    <source>
        <dbReference type="EMBL" id="RVW79959.1"/>
    </source>
</evidence>
<dbReference type="AlphaFoldDB" id="A0A438H6D1"/>
<protein>
    <submittedName>
        <fullName evidence="1">Uncharacterized protein</fullName>
    </submittedName>
</protein>